<name>A0AAE0ZDF4_9GAST</name>
<keyword evidence="2" id="KW-1185">Reference proteome</keyword>
<dbReference type="EMBL" id="JAWDGP010004170">
    <property type="protein sequence ID" value="KAK3767240.1"/>
    <property type="molecule type" value="Genomic_DNA"/>
</dbReference>
<organism evidence="1 2">
    <name type="scientific">Elysia crispata</name>
    <name type="common">lettuce slug</name>
    <dbReference type="NCBI Taxonomy" id="231223"/>
    <lineage>
        <taxon>Eukaryota</taxon>
        <taxon>Metazoa</taxon>
        <taxon>Spiralia</taxon>
        <taxon>Lophotrochozoa</taxon>
        <taxon>Mollusca</taxon>
        <taxon>Gastropoda</taxon>
        <taxon>Heterobranchia</taxon>
        <taxon>Euthyneura</taxon>
        <taxon>Panpulmonata</taxon>
        <taxon>Sacoglossa</taxon>
        <taxon>Placobranchoidea</taxon>
        <taxon>Plakobranchidae</taxon>
        <taxon>Elysia</taxon>
    </lineage>
</organism>
<sequence>MEEDEVHSPFFLNLTTLRPADSDTRLRSEIRLQAPPTCVNSSAGICGLTRNQIVLGFRVSGGVFDRQPRTSSAPALVKSAQKWQTDFPSSYLRNN</sequence>
<evidence type="ECO:0000313" key="1">
    <source>
        <dbReference type="EMBL" id="KAK3767240.1"/>
    </source>
</evidence>
<protein>
    <submittedName>
        <fullName evidence="1">Uncharacterized protein</fullName>
    </submittedName>
</protein>
<evidence type="ECO:0000313" key="2">
    <source>
        <dbReference type="Proteomes" id="UP001283361"/>
    </source>
</evidence>
<dbReference type="AlphaFoldDB" id="A0AAE0ZDF4"/>
<reference evidence="1" key="1">
    <citation type="journal article" date="2023" name="G3 (Bethesda)">
        <title>A reference genome for the long-term kleptoplast-retaining sea slug Elysia crispata morphotype clarki.</title>
        <authorList>
            <person name="Eastman K.E."/>
            <person name="Pendleton A.L."/>
            <person name="Shaikh M.A."/>
            <person name="Suttiyut T."/>
            <person name="Ogas R."/>
            <person name="Tomko P."/>
            <person name="Gavelis G."/>
            <person name="Widhalm J.R."/>
            <person name="Wisecaver J.H."/>
        </authorList>
    </citation>
    <scope>NUCLEOTIDE SEQUENCE</scope>
    <source>
        <strain evidence="1">ECLA1</strain>
    </source>
</reference>
<gene>
    <name evidence="1" type="ORF">RRG08_018108</name>
</gene>
<comment type="caution">
    <text evidence="1">The sequence shown here is derived from an EMBL/GenBank/DDBJ whole genome shotgun (WGS) entry which is preliminary data.</text>
</comment>
<proteinExistence type="predicted"/>
<dbReference type="Proteomes" id="UP001283361">
    <property type="component" value="Unassembled WGS sequence"/>
</dbReference>
<accession>A0AAE0ZDF4</accession>